<protein>
    <submittedName>
        <fullName evidence="2">6-phosphogluconolactonase</fullName>
        <ecNumber evidence="2">3.1.1.31</ecNumber>
    </submittedName>
</protein>
<dbReference type="Pfam" id="PF01182">
    <property type="entry name" value="Glucosamine_iso"/>
    <property type="match status" value="1"/>
</dbReference>
<dbReference type="CDD" id="cd01399">
    <property type="entry name" value="GlcN6P_deaminase"/>
    <property type="match status" value="1"/>
</dbReference>
<organism evidence="2 3">
    <name type="scientific">Niabella yanshanensis</name>
    <dbReference type="NCBI Taxonomy" id="577386"/>
    <lineage>
        <taxon>Bacteria</taxon>
        <taxon>Pseudomonadati</taxon>
        <taxon>Bacteroidota</taxon>
        <taxon>Chitinophagia</taxon>
        <taxon>Chitinophagales</taxon>
        <taxon>Chitinophagaceae</taxon>
        <taxon>Niabella</taxon>
    </lineage>
</organism>
<dbReference type="GO" id="GO:0017057">
    <property type="term" value="F:6-phosphogluconolactonase activity"/>
    <property type="evidence" value="ECO:0007669"/>
    <property type="project" value="UniProtKB-EC"/>
</dbReference>
<sequence>MEKDILMHYELQTNNVHVFENRRLLGNAAGSDIENAIIKLLSVKDELRMIFAAAPSQNEVLEYLSSSPRIDWSRVVAFNMDEYIGLPDNSNALFASYLNEKIFNKVRFKAVNLITAGHAVEEEIARFEKLIKAKPIDIVCLGIGENGHIAFNDPPVADFNDEALIKVVELDHLCRMQQVNEGCFLHLDEVPKTALTLTIPVIMQAGQLFCMVPGSSKKQAVWGTLMEPISEACPATILRTHANCSFYFDKESYQLVEERSKKQ</sequence>
<dbReference type="InterPro" id="IPR037171">
    <property type="entry name" value="NagB/RpiA_transferase-like"/>
</dbReference>
<dbReference type="Proteomes" id="UP001325680">
    <property type="component" value="Chromosome"/>
</dbReference>
<evidence type="ECO:0000313" key="2">
    <source>
        <dbReference type="EMBL" id="WQD38310.1"/>
    </source>
</evidence>
<dbReference type="SUPFAM" id="SSF100950">
    <property type="entry name" value="NagB/RpiA/CoA transferase-like"/>
    <property type="match status" value="1"/>
</dbReference>
<evidence type="ECO:0000259" key="1">
    <source>
        <dbReference type="Pfam" id="PF01182"/>
    </source>
</evidence>
<dbReference type="EMBL" id="CP139960">
    <property type="protein sequence ID" value="WQD38310.1"/>
    <property type="molecule type" value="Genomic_DNA"/>
</dbReference>
<keyword evidence="3" id="KW-1185">Reference proteome</keyword>
<dbReference type="PANTHER" id="PTHR11280:SF6">
    <property type="entry name" value="GLUCOSAMINE-6-PHOSPHATE ISOMERASE NAGB"/>
    <property type="match status" value="1"/>
</dbReference>
<name>A0ABZ0W869_9BACT</name>
<dbReference type="RefSeq" id="WP_114791078.1">
    <property type="nucleotide sequence ID" value="NZ_CP139960.1"/>
</dbReference>
<reference evidence="2 3" key="1">
    <citation type="submission" date="2023-12" db="EMBL/GenBank/DDBJ databases">
        <title>Genome sequencing and assembly of bacterial species from a model synthetic community.</title>
        <authorList>
            <person name="Hogle S.L."/>
        </authorList>
    </citation>
    <scope>NUCLEOTIDE SEQUENCE [LARGE SCALE GENOMIC DNA]</scope>
    <source>
        <strain evidence="2 3">HAMBI_3031</strain>
    </source>
</reference>
<feature type="domain" description="Glucosamine/galactosamine-6-phosphate isomerase" evidence="1">
    <location>
        <begin position="24"/>
        <end position="240"/>
    </location>
</feature>
<keyword evidence="2" id="KW-0378">Hydrolase</keyword>
<accession>A0ABZ0W869</accession>
<dbReference type="PANTHER" id="PTHR11280">
    <property type="entry name" value="GLUCOSAMINE-6-PHOSPHATE ISOMERASE"/>
    <property type="match status" value="1"/>
</dbReference>
<dbReference type="InterPro" id="IPR006148">
    <property type="entry name" value="Glc/Gal-6P_isomerase"/>
</dbReference>
<dbReference type="Gene3D" id="3.40.50.1360">
    <property type="match status" value="1"/>
</dbReference>
<gene>
    <name evidence="2" type="ORF">U0035_21800</name>
</gene>
<evidence type="ECO:0000313" key="3">
    <source>
        <dbReference type="Proteomes" id="UP001325680"/>
    </source>
</evidence>
<dbReference type="InterPro" id="IPR004547">
    <property type="entry name" value="Glucosamine6P_isomerase"/>
</dbReference>
<dbReference type="EC" id="3.1.1.31" evidence="2"/>
<proteinExistence type="predicted"/>